<accession>A0A645A8D0</accession>
<dbReference type="PROSITE" id="PS51071">
    <property type="entry name" value="HTH_RPIR"/>
    <property type="match status" value="1"/>
</dbReference>
<keyword evidence="1" id="KW-0805">Transcription regulation</keyword>
<organism evidence="6">
    <name type="scientific">bioreactor metagenome</name>
    <dbReference type="NCBI Taxonomy" id="1076179"/>
    <lineage>
        <taxon>unclassified sequences</taxon>
        <taxon>metagenomes</taxon>
        <taxon>ecological metagenomes</taxon>
    </lineage>
</organism>
<dbReference type="GO" id="GO:0003677">
    <property type="term" value="F:DNA binding"/>
    <property type="evidence" value="ECO:0007669"/>
    <property type="project" value="UniProtKB-KW"/>
</dbReference>
<feature type="domain" description="HTH rpiR-type" evidence="4">
    <location>
        <begin position="1"/>
        <end position="76"/>
    </location>
</feature>
<dbReference type="InterPro" id="IPR046348">
    <property type="entry name" value="SIS_dom_sf"/>
</dbReference>
<dbReference type="PANTHER" id="PTHR30514">
    <property type="entry name" value="GLUCOKINASE"/>
    <property type="match status" value="1"/>
</dbReference>
<evidence type="ECO:0000259" key="4">
    <source>
        <dbReference type="PROSITE" id="PS51071"/>
    </source>
</evidence>
<protein>
    <submittedName>
        <fullName evidence="6">Putative HTH-type transcriptional regulator YbbH</fullName>
    </submittedName>
</protein>
<keyword evidence="3" id="KW-0804">Transcription</keyword>
<sequence length="293" mass="33096">MLIKEQLQDFDTLSFAEKSVAEKLLELGSDIKDISVRELASLAYTATSAVTRLCVKLGYKGYNDFKDAYLAELVYINNHFQHIDANTPFYKGDSLSRVTSSIAHLYEETTKDTLSLIDYAQLIHATSLLNKAKHIYVLCIGSGIDIAKVFADRLMRIGKKVTISDNQNLQYYQSYNADKDDCFIIISYTGTTSKTRTYFENVVKSEASCIVITSVGENYLSEKADATLHMTTREKMHSNIGSFSSSASTMLLLDILYSSLFHKNYDENFAKKKQLALDYEHCRLSSNEVMNED</sequence>
<evidence type="ECO:0000256" key="2">
    <source>
        <dbReference type="ARBA" id="ARBA00023125"/>
    </source>
</evidence>
<evidence type="ECO:0000313" key="6">
    <source>
        <dbReference type="EMBL" id="MPM45994.1"/>
    </source>
</evidence>
<comment type="caution">
    <text evidence="6">The sequence shown here is derived from an EMBL/GenBank/DDBJ whole genome shotgun (WGS) entry which is preliminary data.</text>
</comment>
<dbReference type="InterPro" id="IPR036388">
    <property type="entry name" value="WH-like_DNA-bd_sf"/>
</dbReference>
<dbReference type="InterPro" id="IPR001347">
    <property type="entry name" value="SIS_dom"/>
</dbReference>
<dbReference type="InterPro" id="IPR000281">
    <property type="entry name" value="HTH_RpiR"/>
</dbReference>
<evidence type="ECO:0000259" key="5">
    <source>
        <dbReference type="PROSITE" id="PS51464"/>
    </source>
</evidence>
<dbReference type="CDD" id="cd05013">
    <property type="entry name" value="SIS_RpiR"/>
    <property type="match status" value="1"/>
</dbReference>
<feature type="domain" description="SIS" evidence="5">
    <location>
        <begin position="125"/>
        <end position="266"/>
    </location>
</feature>
<dbReference type="PROSITE" id="PS51464">
    <property type="entry name" value="SIS"/>
    <property type="match status" value="1"/>
</dbReference>
<dbReference type="Pfam" id="PF01418">
    <property type="entry name" value="HTH_6"/>
    <property type="match status" value="1"/>
</dbReference>
<keyword evidence="2" id="KW-0238">DNA-binding</keyword>
<gene>
    <name evidence="6" type="primary">ybbH_14</name>
    <name evidence="6" type="ORF">SDC9_92688</name>
</gene>
<dbReference type="Gene3D" id="1.10.10.10">
    <property type="entry name" value="Winged helix-like DNA-binding domain superfamily/Winged helix DNA-binding domain"/>
    <property type="match status" value="1"/>
</dbReference>
<dbReference type="Gene3D" id="3.40.50.10490">
    <property type="entry name" value="Glucose-6-phosphate isomerase like protein, domain 1"/>
    <property type="match status" value="1"/>
</dbReference>
<dbReference type="GO" id="GO:1901135">
    <property type="term" value="P:carbohydrate derivative metabolic process"/>
    <property type="evidence" value="ECO:0007669"/>
    <property type="project" value="InterPro"/>
</dbReference>
<dbReference type="GO" id="GO:0003700">
    <property type="term" value="F:DNA-binding transcription factor activity"/>
    <property type="evidence" value="ECO:0007669"/>
    <property type="project" value="InterPro"/>
</dbReference>
<dbReference type="SUPFAM" id="SSF53697">
    <property type="entry name" value="SIS domain"/>
    <property type="match status" value="1"/>
</dbReference>
<dbReference type="InterPro" id="IPR035472">
    <property type="entry name" value="RpiR-like_SIS"/>
</dbReference>
<evidence type="ECO:0000256" key="1">
    <source>
        <dbReference type="ARBA" id="ARBA00023015"/>
    </source>
</evidence>
<dbReference type="AlphaFoldDB" id="A0A645A8D0"/>
<dbReference type="GO" id="GO:0097367">
    <property type="term" value="F:carbohydrate derivative binding"/>
    <property type="evidence" value="ECO:0007669"/>
    <property type="project" value="InterPro"/>
</dbReference>
<dbReference type="EMBL" id="VSSQ01011098">
    <property type="protein sequence ID" value="MPM45994.1"/>
    <property type="molecule type" value="Genomic_DNA"/>
</dbReference>
<dbReference type="SUPFAM" id="SSF46689">
    <property type="entry name" value="Homeodomain-like"/>
    <property type="match status" value="1"/>
</dbReference>
<dbReference type="InterPro" id="IPR009057">
    <property type="entry name" value="Homeodomain-like_sf"/>
</dbReference>
<dbReference type="InterPro" id="IPR047640">
    <property type="entry name" value="RpiR-like"/>
</dbReference>
<evidence type="ECO:0000256" key="3">
    <source>
        <dbReference type="ARBA" id="ARBA00023163"/>
    </source>
</evidence>
<dbReference type="Pfam" id="PF01380">
    <property type="entry name" value="SIS"/>
    <property type="match status" value="1"/>
</dbReference>
<proteinExistence type="predicted"/>
<dbReference type="PANTHER" id="PTHR30514:SF10">
    <property type="entry name" value="MURR_RPIR FAMILY TRANSCRIPTIONAL REGULATOR"/>
    <property type="match status" value="1"/>
</dbReference>
<reference evidence="6" key="1">
    <citation type="submission" date="2019-08" db="EMBL/GenBank/DDBJ databases">
        <authorList>
            <person name="Kucharzyk K."/>
            <person name="Murdoch R.W."/>
            <person name="Higgins S."/>
            <person name="Loffler F."/>
        </authorList>
    </citation>
    <scope>NUCLEOTIDE SEQUENCE</scope>
</reference>
<name>A0A645A8D0_9ZZZZ</name>